<dbReference type="SUPFAM" id="SSF52402">
    <property type="entry name" value="Adenine nucleotide alpha hydrolases-like"/>
    <property type="match status" value="1"/>
</dbReference>
<dbReference type="EC" id="2.8.1.13" evidence="9"/>
<dbReference type="Pfam" id="PF20258">
    <property type="entry name" value="tRNA_Me_trans_C"/>
    <property type="match status" value="1"/>
</dbReference>
<evidence type="ECO:0000256" key="1">
    <source>
        <dbReference type="ARBA" id="ARBA00022555"/>
    </source>
</evidence>
<dbReference type="GO" id="GO:0103016">
    <property type="term" value="F:tRNA-uridine 2-sulfurtransferase activity"/>
    <property type="evidence" value="ECO:0007669"/>
    <property type="project" value="UniProtKB-EC"/>
</dbReference>
<evidence type="ECO:0000256" key="9">
    <source>
        <dbReference type="HAMAP-Rule" id="MF_00144"/>
    </source>
</evidence>
<dbReference type="CDD" id="cd01998">
    <property type="entry name" value="MnmA_TRMU-like"/>
    <property type="match status" value="1"/>
</dbReference>
<dbReference type="Gene3D" id="2.40.30.10">
    <property type="entry name" value="Translation factors"/>
    <property type="match status" value="1"/>
</dbReference>
<dbReference type="InterPro" id="IPR014729">
    <property type="entry name" value="Rossmann-like_a/b/a_fold"/>
</dbReference>
<feature type="site" description="Interaction with tRNA" evidence="9">
    <location>
        <position position="348"/>
    </location>
</feature>
<keyword evidence="13" id="KW-1185">Reference proteome</keyword>
<evidence type="ECO:0000256" key="5">
    <source>
        <dbReference type="ARBA" id="ARBA00022840"/>
    </source>
</evidence>
<feature type="region of interest" description="Interaction with tRNA" evidence="9">
    <location>
        <begin position="315"/>
        <end position="316"/>
    </location>
</feature>
<evidence type="ECO:0000256" key="4">
    <source>
        <dbReference type="ARBA" id="ARBA00022741"/>
    </source>
</evidence>
<protein>
    <recommendedName>
        <fullName evidence="9">tRNA-specific 2-thiouridylase MnmA</fullName>
        <ecNumber evidence="9">2.8.1.13</ecNumber>
    </recommendedName>
</protein>
<dbReference type="InterPro" id="IPR004506">
    <property type="entry name" value="MnmA-like"/>
</dbReference>
<dbReference type="InterPro" id="IPR023382">
    <property type="entry name" value="MnmA-like_central_sf"/>
</dbReference>
<keyword evidence="3 9" id="KW-0819">tRNA processing</keyword>
<name>A0ABS2FPH4_9FIRM</name>
<gene>
    <name evidence="9 12" type="primary">mnmA</name>
    <name evidence="12" type="ORF">H5982_06085</name>
</gene>
<feature type="active site" description="Nucleophile" evidence="9">
    <location>
        <position position="109"/>
    </location>
</feature>
<reference evidence="12 13" key="1">
    <citation type="journal article" date="2021" name="Sci. Rep.">
        <title>The distribution of antibiotic resistance genes in chicken gut microbiota commensals.</title>
        <authorList>
            <person name="Juricova H."/>
            <person name="Matiasovicova J."/>
            <person name="Kubasova T."/>
            <person name="Cejkova D."/>
            <person name="Rychlik I."/>
        </authorList>
    </citation>
    <scope>NUCLEOTIDE SEQUENCE [LARGE SCALE GENOMIC DNA]</scope>
    <source>
        <strain evidence="12 13">An423</strain>
    </source>
</reference>
<proteinExistence type="inferred from homology"/>
<keyword evidence="5 9" id="KW-0067">ATP-binding</keyword>
<keyword evidence="6 9" id="KW-0694">RNA-binding</keyword>
<evidence type="ECO:0000256" key="6">
    <source>
        <dbReference type="ARBA" id="ARBA00022884"/>
    </source>
</evidence>
<dbReference type="EMBL" id="JACJLU010000006">
    <property type="protein sequence ID" value="MBM6831677.1"/>
    <property type="molecule type" value="Genomic_DNA"/>
</dbReference>
<dbReference type="Gene3D" id="2.30.30.280">
    <property type="entry name" value="Adenine nucleotide alpha hydrolases-like domains"/>
    <property type="match status" value="1"/>
</dbReference>
<evidence type="ECO:0000313" key="13">
    <source>
        <dbReference type="Proteomes" id="UP000775500"/>
    </source>
</evidence>
<dbReference type="PANTHER" id="PTHR11933:SF5">
    <property type="entry name" value="MITOCHONDRIAL TRNA-SPECIFIC 2-THIOURIDYLASE 1"/>
    <property type="match status" value="1"/>
</dbReference>
<feature type="disulfide bond" description="Alternate" evidence="9">
    <location>
        <begin position="109"/>
        <end position="206"/>
    </location>
</feature>
<keyword evidence="4 9" id="KW-0547">Nucleotide-binding</keyword>
<evidence type="ECO:0000256" key="8">
    <source>
        <dbReference type="ARBA" id="ARBA00051542"/>
    </source>
</evidence>
<dbReference type="NCBIfam" id="NF001138">
    <property type="entry name" value="PRK00143.1"/>
    <property type="match status" value="1"/>
</dbReference>
<dbReference type="Gene3D" id="3.40.50.620">
    <property type="entry name" value="HUPs"/>
    <property type="match status" value="1"/>
</dbReference>
<dbReference type="Pfam" id="PF20259">
    <property type="entry name" value="tRNA_Me_trans_M"/>
    <property type="match status" value="1"/>
</dbReference>
<dbReference type="HAMAP" id="MF_00144">
    <property type="entry name" value="tRNA_thiouridyl_MnmA"/>
    <property type="match status" value="1"/>
</dbReference>
<keyword evidence="9" id="KW-0963">Cytoplasm</keyword>
<feature type="binding site" evidence="9">
    <location>
        <position position="133"/>
    </location>
    <ligand>
        <name>ATP</name>
        <dbReference type="ChEBI" id="CHEBI:30616"/>
    </ligand>
</feature>
<feature type="active site" description="Cysteine persulfide intermediate" evidence="9">
    <location>
        <position position="206"/>
    </location>
</feature>
<comment type="catalytic activity">
    <reaction evidence="8 9">
        <text>S-sulfanyl-L-cysteinyl-[protein] + uridine(34) in tRNA + AH2 + ATP = 2-thiouridine(34) in tRNA + L-cysteinyl-[protein] + A + AMP + diphosphate + H(+)</text>
        <dbReference type="Rhea" id="RHEA:47032"/>
        <dbReference type="Rhea" id="RHEA-COMP:10131"/>
        <dbReference type="Rhea" id="RHEA-COMP:11726"/>
        <dbReference type="Rhea" id="RHEA-COMP:11727"/>
        <dbReference type="Rhea" id="RHEA-COMP:11728"/>
        <dbReference type="ChEBI" id="CHEBI:13193"/>
        <dbReference type="ChEBI" id="CHEBI:15378"/>
        <dbReference type="ChEBI" id="CHEBI:17499"/>
        <dbReference type="ChEBI" id="CHEBI:29950"/>
        <dbReference type="ChEBI" id="CHEBI:30616"/>
        <dbReference type="ChEBI" id="CHEBI:33019"/>
        <dbReference type="ChEBI" id="CHEBI:61963"/>
        <dbReference type="ChEBI" id="CHEBI:65315"/>
        <dbReference type="ChEBI" id="CHEBI:87170"/>
        <dbReference type="ChEBI" id="CHEBI:456215"/>
        <dbReference type="EC" id="2.8.1.13"/>
    </reaction>
</comment>
<feature type="domain" description="tRNA-specific 2-thiouridylase MnmA-like central" evidence="11">
    <location>
        <begin position="215"/>
        <end position="279"/>
    </location>
</feature>
<feature type="domain" description="tRNA-specific 2-thiouridylase MnmA-like C-terminal" evidence="10">
    <location>
        <begin position="289"/>
        <end position="364"/>
    </location>
</feature>
<evidence type="ECO:0000256" key="3">
    <source>
        <dbReference type="ARBA" id="ARBA00022694"/>
    </source>
</evidence>
<keyword evidence="1 9" id="KW-0820">tRNA-binding</keyword>
<feature type="binding site" evidence="9">
    <location>
        <begin position="8"/>
        <end position="15"/>
    </location>
    <ligand>
        <name>ATP</name>
        <dbReference type="ChEBI" id="CHEBI:30616"/>
    </ligand>
</feature>
<keyword evidence="7 9" id="KW-1015">Disulfide bond</keyword>
<dbReference type="NCBIfam" id="TIGR00420">
    <property type="entry name" value="trmU"/>
    <property type="match status" value="1"/>
</dbReference>
<feature type="binding site" evidence="9">
    <location>
        <position position="34"/>
    </location>
    <ligand>
        <name>ATP</name>
        <dbReference type="ChEBI" id="CHEBI:30616"/>
    </ligand>
</feature>
<feature type="site" description="Interaction with tRNA" evidence="9">
    <location>
        <position position="134"/>
    </location>
</feature>
<evidence type="ECO:0000256" key="2">
    <source>
        <dbReference type="ARBA" id="ARBA00022679"/>
    </source>
</evidence>
<evidence type="ECO:0000313" key="12">
    <source>
        <dbReference type="EMBL" id="MBM6831677.1"/>
    </source>
</evidence>
<dbReference type="InterPro" id="IPR046885">
    <property type="entry name" value="MnmA-like_C"/>
</dbReference>
<dbReference type="Proteomes" id="UP000775500">
    <property type="component" value="Unassembled WGS sequence"/>
</dbReference>
<dbReference type="InterPro" id="IPR046884">
    <property type="entry name" value="MnmA-like_central"/>
</dbReference>
<dbReference type="PANTHER" id="PTHR11933">
    <property type="entry name" value="TRNA 5-METHYLAMINOMETHYL-2-THIOURIDYLATE -METHYLTRANSFERASE"/>
    <property type="match status" value="1"/>
</dbReference>
<evidence type="ECO:0000259" key="11">
    <source>
        <dbReference type="Pfam" id="PF20259"/>
    </source>
</evidence>
<keyword evidence="2 9" id="KW-0808">Transferase</keyword>
<feature type="region of interest" description="Interaction with target base in tRNA" evidence="9">
    <location>
        <begin position="104"/>
        <end position="106"/>
    </location>
</feature>
<evidence type="ECO:0000256" key="7">
    <source>
        <dbReference type="ARBA" id="ARBA00023157"/>
    </source>
</evidence>
<comment type="function">
    <text evidence="9">Catalyzes the 2-thiolation of uridine at the wobble position (U34) of tRNA, leading to the formation of s(2)U34.</text>
</comment>
<comment type="similarity">
    <text evidence="9">Belongs to the MnmA/TRMU family.</text>
</comment>
<sequence length="390" mass="44666">MMKKVLVGLSGGVDSAVAAYLLKEQGFDVTCCFMRNWDSYANNDIEGNPTIQDDICPQEQDYLDAKAVADHLGLELQRIDFIQEYWNDVFMTFLSEYEKGRTPNPDILCNKYIKFDAFFEYAMKNGFDYVATGHYCSNQELNDYMYLTKAADQNKDQTYFLCQINEKALKKTLFPLGTLTKTEVRAIAQKLHLDSVSSKKDSTGICFIGERNFRQFLSNYLPSQEGDIIDIDSGKKLARHIGVLYYTIGQRKGLHIDQEKGPWFVCGKDVKKNILFVCRTDHKQWLYSDSCLVKGINWLVPDPYQIPTSVGCKFRYRQPDQPVQIQLISNDSVLVTYPQKIASVTVGQEAVFYDHHICLGGGVIEEVYIDNEDLNTKILNSYQEKRFGNN</sequence>
<evidence type="ECO:0000259" key="10">
    <source>
        <dbReference type="Pfam" id="PF20258"/>
    </source>
</evidence>
<accession>A0ABS2FPH4</accession>
<organism evidence="12 13">
    <name type="scientific">Faecalicoccus acidiformans</name>
    <dbReference type="NCBI Taxonomy" id="915173"/>
    <lineage>
        <taxon>Bacteria</taxon>
        <taxon>Bacillati</taxon>
        <taxon>Bacillota</taxon>
        <taxon>Erysipelotrichia</taxon>
        <taxon>Erysipelotrichales</taxon>
        <taxon>Erysipelotrichaceae</taxon>
        <taxon>Faecalicoccus</taxon>
    </lineage>
</organism>
<comment type="caution">
    <text evidence="12">The sequence shown here is derived from an EMBL/GenBank/DDBJ whole genome shotgun (WGS) entry which is preliminary data.</text>
</comment>
<feature type="region of interest" description="Interaction with tRNA" evidence="9">
    <location>
        <begin position="155"/>
        <end position="157"/>
    </location>
</feature>
<comment type="subcellular location">
    <subcellularLocation>
        <location evidence="9">Cytoplasm</location>
    </subcellularLocation>
</comment>
<dbReference type="Pfam" id="PF03054">
    <property type="entry name" value="tRNA_Me_trans"/>
    <property type="match status" value="1"/>
</dbReference>